<dbReference type="Gene3D" id="1.20.1070.10">
    <property type="entry name" value="Rhodopsin 7-helix transmembrane proteins"/>
    <property type="match status" value="1"/>
</dbReference>
<comment type="subcellular location">
    <subcellularLocation>
        <location evidence="1">Membrane</location>
        <topology evidence="1">Multi-pass membrane protein</topology>
    </subcellularLocation>
</comment>
<dbReference type="AlphaFoldDB" id="A0A401Q4H5"/>
<dbReference type="GO" id="GO:0017046">
    <property type="term" value="F:peptide hormone binding"/>
    <property type="evidence" value="ECO:0007669"/>
    <property type="project" value="TreeGrafter"/>
</dbReference>
<dbReference type="EMBL" id="BFAA01010866">
    <property type="protein sequence ID" value="GCB80269.1"/>
    <property type="molecule type" value="Genomic_DNA"/>
</dbReference>
<evidence type="ECO:0000256" key="4">
    <source>
        <dbReference type="ARBA" id="ARBA00023136"/>
    </source>
</evidence>
<accession>A0A401Q4H5</accession>
<dbReference type="GO" id="GO:0007188">
    <property type="term" value="P:adenylate cyclase-modulating G protein-coupled receptor signaling pathway"/>
    <property type="evidence" value="ECO:0007669"/>
    <property type="project" value="TreeGrafter"/>
</dbReference>
<comment type="caution">
    <text evidence="8">The sequence shown here is derived from an EMBL/GenBank/DDBJ whole genome shotgun (WGS) entry which is preliminary data.</text>
</comment>
<feature type="transmembrane region" description="Helical" evidence="6">
    <location>
        <begin position="202"/>
        <end position="222"/>
    </location>
</feature>
<evidence type="ECO:0000313" key="8">
    <source>
        <dbReference type="EMBL" id="GCB80269.1"/>
    </source>
</evidence>
<evidence type="ECO:0000256" key="1">
    <source>
        <dbReference type="ARBA" id="ARBA00004141"/>
    </source>
</evidence>
<dbReference type="InterPro" id="IPR000832">
    <property type="entry name" value="GPCR_2_secretin-like"/>
</dbReference>
<evidence type="ECO:0000313" key="9">
    <source>
        <dbReference type="Proteomes" id="UP000288216"/>
    </source>
</evidence>
<feature type="domain" description="G-protein coupled receptors family 2 profile 2" evidence="7">
    <location>
        <begin position="1"/>
        <end position="223"/>
    </location>
</feature>
<reference evidence="8 9" key="1">
    <citation type="journal article" date="2018" name="Nat. Ecol. Evol.">
        <title>Shark genomes provide insights into elasmobranch evolution and the origin of vertebrates.</title>
        <authorList>
            <person name="Hara Y"/>
            <person name="Yamaguchi K"/>
            <person name="Onimaru K"/>
            <person name="Kadota M"/>
            <person name="Koyanagi M"/>
            <person name="Keeley SD"/>
            <person name="Tatsumi K"/>
            <person name="Tanaka K"/>
            <person name="Motone F"/>
            <person name="Kageyama Y"/>
            <person name="Nozu R"/>
            <person name="Adachi N"/>
            <person name="Nishimura O"/>
            <person name="Nakagawa R"/>
            <person name="Tanegashima C"/>
            <person name="Kiyatake I"/>
            <person name="Matsumoto R"/>
            <person name="Murakumo K"/>
            <person name="Nishida K"/>
            <person name="Terakita A"/>
            <person name="Kuratani S"/>
            <person name="Sato K"/>
            <person name="Hyodo S Kuraku.S."/>
        </authorList>
    </citation>
    <scope>NUCLEOTIDE SEQUENCE [LARGE SCALE GENOMIC DNA]</scope>
</reference>
<evidence type="ECO:0000256" key="2">
    <source>
        <dbReference type="ARBA" id="ARBA00022692"/>
    </source>
</evidence>
<dbReference type="InterPro" id="IPR050332">
    <property type="entry name" value="GPCR_2"/>
</dbReference>
<evidence type="ECO:0000256" key="3">
    <source>
        <dbReference type="ARBA" id="ARBA00022989"/>
    </source>
</evidence>
<evidence type="ECO:0000256" key="6">
    <source>
        <dbReference type="SAM" id="Phobius"/>
    </source>
</evidence>
<dbReference type="GO" id="GO:0007166">
    <property type="term" value="P:cell surface receptor signaling pathway"/>
    <property type="evidence" value="ECO:0007669"/>
    <property type="project" value="InterPro"/>
</dbReference>
<dbReference type="GO" id="GO:0005886">
    <property type="term" value="C:plasma membrane"/>
    <property type="evidence" value="ECO:0007669"/>
    <property type="project" value="TreeGrafter"/>
</dbReference>
<feature type="compositionally biased region" description="Polar residues" evidence="5">
    <location>
        <begin position="253"/>
        <end position="277"/>
    </location>
</feature>
<feature type="non-terminal residue" evidence="8">
    <location>
        <position position="1"/>
    </location>
</feature>
<proteinExistence type="predicted"/>
<dbReference type="InterPro" id="IPR017981">
    <property type="entry name" value="GPCR_2-like_7TM"/>
</dbReference>
<dbReference type="PANTHER" id="PTHR45620:SF22">
    <property type="entry name" value="VASOACTIVE INTESTINAL POLYPEPTIDE RECEPTOR 2"/>
    <property type="match status" value="1"/>
</dbReference>
<feature type="transmembrane region" description="Helical" evidence="6">
    <location>
        <begin position="86"/>
        <end position="110"/>
    </location>
</feature>
<keyword evidence="4 6" id="KW-0472">Membrane</keyword>
<sequence length="277" mass="32083">KLRCTRNYIHLNLFLSFILRAISVLLKDVTLYSDSGQCNETALTGCRAVLIFFQYFIVANFYWLLVEGLYLHTLLVVFFSENKYFVLYMLIGWGIPTIFTIMWTITRIYLEDDDCWDTNKHSIPWWTIKGPIIASIILNFLLFISIVRILIQKLRSPDIGGKDHSQYKRLAKSTLLLIPLLGVHYIVFAFFPDKVSEEYKMAFELCFGSFQGFIVAVLYCFLNSEVQAELKKKWRSLASACHLKSDYSKHRTSISGNGSSRRNTRAQSFLQTETSLV</sequence>
<dbReference type="STRING" id="75743.A0A401Q4H5"/>
<keyword evidence="2 6" id="KW-0812">Transmembrane</keyword>
<dbReference type="PANTHER" id="PTHR45620">
    <property type="entry name" value="PDF RECEPTOR-LIKE PROTEIN-RELATED"/>
    <property type="match status" value="1"/>
</dbReference>
<dbReference type="PRINTS" id="PR00249">
    <property type="entry name" value="GPCRSECRETIN"/>
</dbReference>
<dbReference type="SUPFAM" id="SSF81321">
    <property type="entry name" value="Family A G protein-coupled receptor-like"/>
    <property type="match status" value="1"/>
</dbReference>
<dbReference type="GO" id="GO:0008528">
    <property type="term" value="F:G protein-coupled peptide receptor activity"/>
    <property type="evidence" value="ECO:0007669"/>
    <property type="project" value="TreeGrafter"/>
</dbReference>
<feature type="transmembrane region" description="Helical" evidence="6">
    <location>
        <begin position="130"/>
        <end position="150"/>
    </location>
</feature>
<dbReference type="OMA" id="VIAWIIC"/>
<dbReference type="PROSITE" id="PS00650">
    <property type="entry name" value="G_PROTEIN_RECEP_F2_2"/>
    <property type="match status" value="1"/>
</dbReference>
<evidence type="ECO:0000256" key="5">
    <source>
        <dbReference type="SAM" id="MobiDB-lite"/>
    </source>
</evidence>
<feature type="transmembrane region" description="Helical" evidence="6">
    <location>
        <begin position="170"/>
        <end position="190"/>
    </location>
</feature>
<feature type="region of interest" description="Disordered" evidence="5">
    <location>
        <begin position="249"/>
        <end position="277"/>
    </location>
</feature>
<dbReference type="OrthoDB" id="5967113at2759"/>
<dbReference type="PROSITE" id="PS50261">
    <property type="entry name" value="G_PROTEIN_RECEP_F2_4"/>
    <property type="match status" value="1"/>
</dbReference>
<protein>
    <recommendedName>
        <fullName evidence="7">G-protein coupled receptors family 2 profile 2 domain-containing protein</fullName>
    </recommendedName>
</protein>
<keyword evidence="3 6" id="KW-1133">Transmembrane helix</keyword>
<keyword evidence="9" id="KW-1185">Reference proteome</keyword>
<feature type="transmembrane region" description="Helical" evidence="6">
    <location>
        <begin position="7"/>
        <end position="26"/>
    </location>
</feature>
<dbReference type="Proteomes" id="UP000288216">
    <property type="component" value="Unassembled WGS sequence"/>
</dbReference>
<evidence type="ECO:0000259" key="7">
    <source>
        <dbReference type="PROSITE" id="PS50261"/>
    </source>
</evidence>
<dbReference type="InterPro" id="IPR017983">
    <property type="entry name" value="GPCR_2_secretin-like_CS"/>
</dbReference>
<organism evidence="8 9">
    <name type="scientific">Scyliorhinus torazame</name>
    <name type="common">Cloudy catshark</name>
    <name type="synonym">Catulus torazame</name>
    <dbReference type="NCBI Taxonomy" id="75743"/>
    <lineage>
        <taxon>Eukaryota</taxon>
        <taxon>Metazoa</taxon>
        <taxon>Chordata</taxon>
        <taxon>Craniata</taxon>
        <taxon>Vertebrata</taxon>
        <taxon>Chondrichthyes</taxon>
        <taxon>Elasmobranchii</taxon>
        <taxon>Galeomorphii</taxon>
        <taxon>Galeoidea</taxon>
        <taxon>Carcharhiniformes</taxon>
        <taxon>Scyliorhinidae</taxon>
        <taxon>Scyliorhinus</taxon>
    </lineage>
</organism>
<name>A0A401Q4H5_SCYTO</name>
<gene>
    <name evidence="8" type="ORF">scyTo_0017123</name>
</gene>
<dbReference type="Pfam" id="PF00002">
    <property type="entry name" value="7tm_2"/>
    <property type="match status" value="1"/>
</dbReference>
<dbReference type="GO" id="GO:0004999">
    <property type="term" value="F:vasoactive intestinal polypeptide receptor activity"/>
    <property type="evidence" value="ECO:0007669"/>
    <property type="project" value="TreeGrafter"/>
</dbReference>